<organism evidence="10 11">
    <name type="scientific">Pontibacter qinzhouensis</name>
    <dbReference type="NCBI Taxonomy" id="2603253"/>
    <lineage>
        <taxon>Bacteria</taxon>
        <taxon>Pseudomonadati</taxon>
        <taxon>Bacteroidota</taxon>
        <taxon>Cytophagia</taxon>
        <taxon>Cytophagales</taxon>
        <taxon>Hymenobacteraceae</taxon>
        <taxon>Pontibacter</taxon>
    </lineage>
</organism>
<reference evidence="10 11" key="1">
    <citation type="submission" date="2019-08" db="EMBL/GenBank/DDBJ databases">
        <authorList>
            <person name="Shi S."/>
        </authorList>
    </citation>
    <scope>NUCLEOTIDE SEQUENCE [LARGE SCALE GENOMIC DNA]</scope>
    <source>
        <strain evidence="10 11">GY10130</strain>
    </source>
</reference>
<dbReference type="PANTHER" id="PTHR43811:SF19">
    <property type="entry name" value="39 KDA FK506-BINDING NUCLEAR PROTEIN"/>
    <property type="match status" value="1"/>
</dbReference>
<dbReference type="EMBL" id="VRTY01000002">
    <property type="protein sequence ID" value="TXK52605.1"/>
    <property type="molecule type" value="Genomic_DNA"/>
</dbReference>
<dbReference type="InterPro" id="IPR036944">
    <property type="entry name" value="PPIase_FKBP_N_sf"/>
</dbReference>
<dbReference type="InterPro" id="IPR001179">
    <property type="entry name" value="PPIase_FKBP_dom"/>
</dbReference>
<comment type="similarity">
    <text evidence="2 7">Belongs to the FKBP-type PPIase family.</text>
</comment>
<dbReference type="Gene3D" id="1.10.287.460">
    <property type="entry name" value="Peptidyl-prolyl cis-trans isomerase, FKBP-type, N-terminal domain"/>
    <property type="match status" value="1"/>
</dbReference>
<dbReference type="InterPro" id="IPR000774">
    <property type="entry name" value="PPIase_FKBP_N"/>
</dbReference>
<evidence type="ECO:0000256" key="5">
    <source>
        <dbReference type="ARBA" id="ARBA00023235"/>
    </source>
</evidence>
<dbReference type="AlphaFoldDB" id="A0A5C8KB60"/>
<evidence type="ECO:0000256" key="4">
    <source>
        <dbReference type="ARBA" id="ARBA00023110"/>
    </source>
</evidence>
<feature type="signal peptide" evidence="8">
    <location>
        <begin position="1"/>
        <end position="19"/>
    </location>
</feature>
<dbReference type="Pfam" id="PF00254">
    <property type="entry name" value="FKBP_C"/>
    <property type="match status" value="1"/>
</dbReference>
<evidence type="ECO:0000256" key="1">
    <source>
        <dbReference type="ARBA" id="ARBA00000971"/>
    </source>
</evidence>
<dbReference type="RefSeq" id="WP_147919831.1">
    <property type="nucleotide sequence ID" value="NZ_VRTY01000002.1"/>
</dbReference>
<sequence length="241" mass="26086">MFNRIIISCLLLGSLSAQAQTKKAAPAKKQAIPAKAAAAPATTPQNQTDSLSYAMGISVGQFLKAQGVEELNYEMLNKAIAQSIKNDPTLFDINEAHAVMERYARTGMEKKLTAEKEKGKKFLEQNKKREGVTETASGLQYEVLTAGKGAKPTRDNSVLVHYNGKLLDGKEFDSSYSRGEPITISVSGVIQGWTEAVQLMPTGSKWRLYIPSDLAYGDSGAGRDIPGGATLIFDVELLEIK</sequence>
<evidence type="ECO:0000256" key="8">
    <source>
        <dbReference type="SAM" id="SignalP"/>
    </source>
</evidence>
<evidence type="ECO:0000256" key="2">
    <source>
        <dbReference type="ARBA" id="ARBA00006577"/>
    </source>
</evidence>
<comment type="catalytic activity">
    <reaction evidence="1 6 7">
        <text>[protein]-peptidylproline (omega=180) = [protein]-peptidylproline (omega=0)</text>
        <dbReference type="Rhea" id="RHEA:16237"/>
        <dbReference type="Rhea" id="RHEA-COMP:10747"/>
        <dbReference type="Rhea" id="RHEA-COMP:10748"/>
        <dbReference type="ChEBI" id="CHEBI:83833"/>
        <dbReference type="ChEBI" id="CHEBI:83834"/>
        <dbReference type="EC" id="5.2.1.8"/>
    </reaction>
</comment>
<evidence type="ECO:0000256" key="6">
    <source>
        <dbReference type="PROSITE-ProRule" id="PRU00277"/>
    </source>
</evidence>
<dbReference type="Proteomes" id="UP000321926">
    <property type="component" value="Unassembled WGS sequence"/>
</dbReference>
<comment type="caution">
    <text evidence="10">The sequence shown here is derived from an EMBL/GenBank/DDBJ whole genome shotgun (WGS) entry which is preliminary data.</text>
</comment>
<dbReference type="PROSITE" id="PS50059">
    <property type="entry name" value="FKBP_PPIASE"/>
    <property type="match status" value="1"/>
</dbReference>
<evidence type="ECO:0000256" key="3">
    <source>
        <dbReference type="ARBA" id="ARBA00022729"/>
    </source>
</evidence>
<evidence type="ECO:0000313" key="10">
    <source>
        <dbReference type="EMBL" id="TXK52605.1"/>
    </source>
</evidence>
<dbReference type="InterPro" id="IPR046357">
    <property type="entry name" value="PPIase_dom_sf"/>
</dbReference>
<protein>
    <recommendedName>
        <fullName evidence="7">Peptidyl-prolyl cis-trans isomerase</fullName>
        <ecNumber evidence="7">5.2.1.8</ecNumber>
    </recommendedName>
</protein>
<dbReference type="Gene3D" id="3.10.50.40">
    <property type="match status" value="1"/>
</dbReference>
<dbReference type="GO" id="GO:0003755">
    <property type="term" value="F:peptidyl-prolyl cis-trans isomerase activity"/>
    <property type="evidence" value="ECO:0007669"/>
    <property type="project" value="UniProtKB-UniRule"/>
</dbReference>
<dbReference type="FunFam" id="3.10.50.40:FF:000045">
    <property type="entry name" value="Peptidyl-prolyl cis-trans isomerase"/>
    <property type="match status" value="1"/>
</dbReference>
<evidence type="ECO:0000313" key="11">
    <source>
        <dbReference type="Proteomes" id="UP000321926"/>
    </source>
</evidence>
<dbReference type="OrthoDB" id="9814548at2"/>
<dbReference type="EC" id="5.2.1.8" evidence="7"/>
<dbReference type="GO" id="GO:0006457">
    <property type="term" value="P:protein folding"/>
    <property type="evidence" value="ECO:0007669"/>
    <property type="project" value="InterPro"/>
</dbReference>
<name>A0A5C8KB60_9BACT</name>
<evidence type="ECO:0000256" key="7">
    <source>
        <dbReference type="RuleBase" id="RU003915"/>
    </source>
</evidence>
<feature type="domain" description="PPIase FKBP-type" evidence="9">
    <location>
        <begin position="155"/>
        <end position="241"/>
    </location>
</feature>
<keyword evidence="5 6" id="KW-0413">Isomerase</keyword>
<evidence type="ECO:0000259" key="9">
    <source>
        <dbReference type="PROSITE" id="PS50059"/>
    </source>
</evidence>
<dbReference type="PANTHER" id="PTHR43811">
    <property type="entry name" value="FKBP-TYPE PEPTIDYL-PROLYL CIS-TRANS ISOMERASE FKPA"/>
    <property type="match status" value="1"/>
</dbReference>
<proteinExistence type="inferred from homology"/>
<feature type="chain" id="PRO_5022921047" description="Peptidyl-prolyl cis-trans isomerase" evidence="8">
    <location>
        <begin position="20"/>
        <end position="241"/>
    </location>
</feature>
<dbReference type="SUPFAM" id="SSF54534">
    <property type="entry name" value="FKBP-like"/>
    <property type="match status" value="1"/>
</dbReference>
<keyword evidence="4 6" id="KW-0697">Rotamase</keyword>
<keyword evidence="11" id="KW-1185">Reference proteome</keyword>
<keyword evidence="3 8" id="KW-0732">Signal</keyword>
<dbReference type="Pfam" id="PF01346">
    <property type="entry name" value="FKBP_N"/>
    <property type="match status" value="1"/>
</dbReference>
<accession>A0A5C8KB60</accession>
<gene>
    <name evidence="10" type="ORF">FVR03_00680</name>
</gene>